<organism evidence="7 8">
    <name type="scientific">Aeromonas encheleia</name>
    <dbReference type="NCBI Taxonomy" id="73010"/>
    <lineage>
        <taxon>Bacteria</taxon>
        <taxon>Pseudomonadati</taxon>
        <taxon>Pseudomonadota</taxon>
        <taxon>Gammaproteobacteria</taxon>
        <taxon>Aeromonadales</taxon>
        <taxon>Aeromonadaceae</taxon>
        <taxon>Aeromonas</taxon>
    </lineage>
</organism>
<sequence length="216" mass="23767">MKDNVYLVDDDPAVRASLGWLLEAVQIRLQSYDGARSFLAEADLSQPGCLILDLCMPGMSGGELQEALNRLPNTLAIVFLTGEADVATTVSLFKQGAFDLLEKPVDSTVLLEAIGRACAHSRAAHERQLARQVLQARLELLSPREREIMGLVQEGMQNKQIADRLCIALRTAEIHRHNMMKKMGCTTPLQLVQLLTEAQFGYPARTAMALDIPTPV</sequence>
<dbReference type="GO" id="GO:0003677">
    <property type="term" value="F:DNA binding"/>
    <property type="evidence" value="ECO:0007669"/>
    <property type="project" value="UniProtKB-KW"/>
</dbReference>
<reference evidence="7" key="1">
    <citation type="submission" date="2022-06" db="EMBL/GenBank/DDBJ databases">
        <title>Complete Genome of Aeromonas sp. Strain SOD01 Isolated from an Urban Freshwater Stream.</title>
        <authorList>
            <person name="Williams L.E."/>
            <person name="Brysgel T."/>
            <person name="Capestro E.M."/>
            <person name="Foltz G.V."/>
            <person name="Gardner A.E."/>
            <person name="Ingrassia J."/>
            <person name="Peterson E."/>
            <person name="Arruda J."/>
            <person name="Flaherty I."/>
            <person name="Hunt M."/>
            <person name="Pappas G."/>
            <person name="Ramsaran S."/>
            <person name="Rocha M."/>
        </authorList>
    </citation>
    <scope>NUCLEOTIDE SEQUENCE</scope>
    <source>
        <strain evidence="7">SOD01</strain>
    </source>
</reference>
<accession>A0AAE9MKF8</accession>
<dbReference type="SUPFAM" id="SSF52172">
    <property type="entry name" value="CheY-like"/>
    <property type="match status" value="1"/>
</dbReference>
<keyword evidence="3" id="KW-0804">Transcription</keyword>
<dbReference type="EMBL" id="CP099717">
    <property type="protein sequence ID" value="USV58933.1"/>
    <property type="molecule type" value="Genomic_DNA"/>
</dbReference>
<dbReference type="InterPro" id="IPR016032">
    <property type="entry name" value="Sig_transdc_resp-reg_C-effctor"/>
</dbReference>
<proteinExistence type="predicted"/>
<dbReference type="Gene3D" id="3.40.50.2300">
    <property type="match status" value="1"/>
</dbReference>
<keyword evidence="8" id="KW-1185">Reference proteome</keyword>
<dbReference type="InterPro" id="IPR000792">
    <property type="entry name" value="Tscrpt_reg_LuxR_C"/>
</dbReference>
<dbReference type="PROSITE" id="PS50043">
    <property type="entry name" value="HTH_LUXR_2"/>
    <property type="match status" value="1"/>
</dbReference>
<dbReference type="SMART" id="SM00448">
    <property type="entry name" value="REC"/>
    <property type="match status" value="1"/>
</dbReference>
<dbReference type="AlphaFoldDB" id="A0AAE9MKF8"/>
<dbReference type="PROSITE" id="PS50110">
    <property type="entry name" value="RESPONSE_REGULATORY"/>
    <property type="match status" value="1"/>
</dbReference>
<keyword evidence="2" id="KW-0238">DNA-binding</keyword>
<evidence type="ECO:0000313" key="7">
    <source>
        <dbReference type="EMBL" id="USV58933.1"/>
    </source>
</evidence>
<gene>
    <name evidence="7" type="ORF">NHF51_07275</name>
</gene>
<dbReference type="InterPro" id="IPR036388">
    <property type="entry name" value="WH-like_DNA-bd_sf"/>
</dbReference>
<dbReference type="RefSeq" id="WP_252996035.1">
    <property type="nucleotide sequence ID" value="NZ_CP099717.1"/>
</dbReference>
<dbReference type="Pfam" id="PF00072">
    <property type="entry name" value="Response_reg"/>
    <property type="match status" value="1"/>
</dbReference>
<feature type="modified residue" description="4-aspartylphosphate" evidence="4">
    <location>
        <position position="53"/>
    </location>
</feature>
<dbReference type="PANTHER" id="PTHR44688:SF16">
    <property type="entry name" value="DNA-BINDING TRANSCRIPTIONAL ACTIVATOR DEVR_DOSR"/>
    <property type="match status" value="1"/>
</dbReference>
<evidence type="ECO:0000259" key="6">
    <source>
        <dbReference type="PROSITE" id="PS50110"/>
    </source>
</evidence>
<keyword evidence="4" id="KW-0597">Phosphoprotein</keyword>
<dbReference type="InterPro" id="IPR011006">
    <property type="entry name" value="CheY-like_superfamily"/>
</dbReference>
<evidence type="ECO:0000256" key="4">
    <source>
        <dbReference type="PROSITE-ProRule" id="PRU00169"/>
    </source>
</evidence>
<evidence type="ECO:0000256" key="2">
    <source>
        <dbReference type="ARBA" id="ARBA00023125"/>
    </source>
</evidence>
<dbReference type="GO" id="GO:0006355">
    <property type="term" value="P:regulation of DNA-templated transcription"/>
    <property type="evidence" value="ECO:0007669"/>
    <property type="project" value="InterPro"/>
</dbReference>
<dbReference type="SMART" id="SM00421">
    <property type="entry name" value="HTH_LUXR"/>
    <property type="match status" value="1"/>
</dbReference>
<dbReference type="GO" id="GO:0000160">
    <property type="term" value="P:phosphorelay signal transduction system"/>
    <property type="evidence" value="ECO:0007669"/>
    <property type="project" value="InterPro"/>
</dbReference>
<dbReference type="CDD" id="cd06170">
    <property type="entry name" value="LuxR_C_like"/>
    <property type="match status" value="1"/>
</dbReference>
<protein>
    <submittedName>
        <fullName evidence="7">Response regulator</fullName>
    </submittedName>
</protein>
<dbReference type="Gene3D" id="1.10.10.10">
    <property type="entry name" value="Winged helix-like DNA-binding domain superfamily/Winged helix DNA-binding domain"/>
    <property type="match status" value="1"/>
</dbReference>
<dbReference type="PANTHER" id="PTHR44688">
    <property type="entry name" value="DNA-BINDING TRANSCRIPTIONAL ACTIVATOR DEVR_DOSR"/>
    <property type="match status" value="1"/>
</dbReference>
<dbReference type="Pfam" id="PF00196">
    <property type="entry name" value="GerE"/>
    <property type="match status" value="1"/>
</dbReference>
<evidence type="ECO:0000313" key="8">
    <source>
        <dbReference type="Proteomes" id="UP001056890"/>
    </source>
</evidence>
<evidence type="ECO:0000259" key="5">
    <source>
        <dbReference type="PROSITE" id="PS50043"/>
    </source>
</evidence>
<dbReference type="InterPro" id="IPR001789">
    <property type="entry name" value="Sig_transdc_resp-reg_receiver"/>
</dbReference>
<feature type="domain" description="Response regulatory" evidence="6">
    <location>
        <begin position="4"/>
        <end position="118"/>
    </location>
</feature>
<feature type="domain" description="HTH luxR-type" evidence="5">
    <location>
        <begin position="134"/>
        <end position="199"/>
    </location>
</feature>
<dbReference type="PRINTS" id="PR00038">
    <property type="entry name" value="HTHLUXR"/>
</dbReference>
<dbReference type="SUPFAM" id="SSF46894">
    <property type="entry name" value="C-terminal effector domain of the bipartite response regulators"/>
    <property type="match status" value="1"/>
</dbReference>
<dbReference type="Proteomes" id="UP001056890">
    <property type="component" value="Chromosome"/>
</dbReference>
<evidence type="ECO:0000256" key="1">
    <source>
        <dbReference type="ARBA" id="ARBA00023015"/>
    </source>
</evidence>
<keyword evidence="1" id="KW-0805">Transcription regulation</keyword>
<evidence type="ECO:0000256" key="3">
    <source>
        <dbReference type="ARBA" id="ARBA00023163"/>
    </source>
</evidence>
<name>A0AAE9MKF8_9GAMM</name>